<gene>
    <name evidence="2" type="ORF">LTSEURB_2839</name>
</gene>
<name>G5RWF1_SALET</name>
<dbReference type="PANTHER" id="PTHR47515:SF1">
    <property type="entry name" value="BLR2054 PROTEIN"/>
    <property type="match status" value="1"/>
</dbReference>
<sequence length="104" mass="11829">MDFVPDNLFNGRRFRALTVVDNFSRECLAIHAGKSLKGEDVARIMEALRVPDKRLPVRIQTDNGSEFISKSLDGRMNTASQWTSRAPESRQITRLLNHLMAVWG</sequence>
<evidence type="ECO:0000313" key="3">
    <source>
        <dbReference type="Proteomes" id="UP000004776"/>
    </source>
</evidence>
<feature type="domain" description="Integrase catalytic" evidence="1">
    <location>
        <begin position="1"/>
        <end position="104"/>
    </location>
</feature>
<dbReference type="Pfam" id="PF00665">
    <property type="entry name" value="rve"/>
    <property type="match status" value="1"/>
</dbReference>
<dbReference type="EMBL" id="AFCW01001088">
    <property type="protein sequence ID" value="EHD02996.1"/>
    <property type="molecule type" value="Genomic_DNA"/>
</dbReference>
<dbReference type="GO" id="GO:0015074">
    <property type="term" value="P:DNA integration"/>
    <property type="evidence" value="ECO:0007669"/>
    <property type="project" value="InterPro"/>
</dbReference>
<dbReference type="PANTHER" id="PTHR47515">
    <property type="entry name" value="LOW CALCIUM RESPONSE LOCUS PROTEIN T"/>
    <property type="match status" value="1"/>
</dbReference>
<dbReference type="InterPro" id="IPR001584">
    <property type="entry name" value="Integrase_cat-core"/>
</dbReference>
<dbReference type="SUPFAM" id="SSF53098">
    <property type="entry name" value="Ribonuclease H-like"/>
    <property type="match status" value="1"/>
</dbReference>
<dbReference type="InterPro" id="IPR036397">
    <property type="entry name" value="RNaseH_sf"/>
</dbReference>
<dbReference type="InterPro" id="IPR012337">
    <property type="entry name" value="RNaseH-like_sf"/>
</dbReference>
<evidence type="ECO:0000313" key="2">
    <source>
        <dbReference type="EMBL" id="EHD02996.1"/>
    </source>
</evidence>
<evidence type="ECO:0000259" key="1">
    <source>
        <dbReference type="PROSITE" id="PS50994"/>
    </source>
</evidence>
<protein>
    <submittedName>
        <fullName evidence="2">Transposase</fullName>
    </submittedName>
</protein>
<comment type="caution">
    <text evidence="2">The sequence shown here is derived from an EMBL/GenBank/DDBJ whole genome shotgun (WGS) entry which is preliminary data.</text>
</comment>
<dbReference type="Proteomes" id="UP000004776">
    <property type="component" value="Unassembled WGS sequence"/>
</dbReference>
<proteinExistence type="predicted"/>
<dbReference type="PATRIC" id="fig|913084.3.peg.2095"/>
<reference evidence="2 3" key="1">
    <citation type="journal article" date="2011" name="BMC Genomics">
        <title>Genome sequencing reveals diversification of virulence factor content and possible host adaptation in distinct subpopulations of Salmonella enterica.</title>
        <authorList>
            <person name="den Bakker H.C."/>
            <person name="Moreno Switt A.I."/>
            <person name="Govoni G."/>
            <person name="Cummings C.A."/>
            <person name="Ranieri M.L."/>
            <person name="Degoricija L."/>
            <person name="Hoelzer K."/>
            <person name="Rodriguez-Rivera L.D."/>
            <person name="Brown S."/>
            <person name="Bolchacova E."/>
            <person name="Furtado M.R."/>
            <person name="Wiedmann M."/>
        </authorList>
    </citation>
    <scope>NUCLEOTIDE SEQUENCE [LARGE SCALE GENOMIC DNA]</scope>
    <source>
        <strain evidence="2 3">R8-2977</strain>
    </source>
</reference>
<accession>G5RWF1</accession>
<dbReference type="PROSITE" id="PS50994">
    <property type="entry name" value="INTEGRASE"/>
    <property type="match status" value="1"/>
</dbReference>
<dbReference type="GO" id="GO:0003676">
    <property type="term" value="F:nucleic acid binding"/>
    <property type="evidence" value="ECO:0007669"/>
    <property type="project" value="InterPro"/>
</dbReference>
<dbReference type="Gene3D" id="3.30.420.10">
    <property type="entry name" value="Ribonuclease H-like superfamily/Ribonuclease H"/>
    <property type="match status" value="1"/>
</dbReference>
<dbReference type="AlphaFoldDB" id="G5RWF1"/>
<organism evidence="2 3">
    <name type="scientific">Salmonella enterica subsp. enterica serovar Urbana str. R8-2977</name>
    <dbReference type="NCBI Taxonomy" id="913084"/>
    <lineage>
        <taxon>Bacteria</taxon>
        <taxon>Pseudomonadati</taxon>
        <taxon>Pseudomonadota</taxon>
        <taxon>Gammaproteobacteria</taxon>
        <taxon>Enterobacterales</taxon>
        <taxon>Enterobacteriaceae</taxon>
        <taxon>Salmonella</taxon>
    </lineage>
</organism>